<evidence type="ECO:0000313" key="3">
    <source>
        <dbReference type="EMBL" id="KAL1407340.1"/>
    </source>
</evidence>
<name>A0ABR3PY17_9TREE</name>
<accession>A0ABR3PY17</accession>
<keyword evidence="4" id="KW-1185">Reference proteome</keyword>
<feature type="signal peptide" evidence="2">
    <location>
        <begin position="1"/>
        <end position="17"/>
    </location>
</feature>
<protein>
    <submittedName>
        <fullName evidence="3">Uncharacterized protein</fullName>
    </submittedName>
</protein>
<evidence type="ECO:0000313" key="4">
    <source>
        <dbReference type="Proteomes" id="UP001565368"/>
    </source>
</evidence>
<dbReference type="RefSeq" id="XP_069207284.1">
    <property type="nucleotide sequence ID" value="XM_069355213.1"/>
</dbReference>
<evidence type="ECO:0000256" key="2">
    <source>
        <dbReference type="SAM" id="SignalP"/>
    </source>
</evidence>
<organism evidence="3 4">
    <name type="scientific">Vanrija albida</name>
    <dbReference type="NCBI Taxonomy" id="181172"/>
    <lineage>
        <taxon>Eukaryota</taxon>
        <taxon>Fungi</taxon>
        <taxon>Dikarya</taxon>
        <taxon>Basidiomycota</taxon>
        <taxon>Agaricomycotina</taxon>
        <taxon>Tremellomycetes</taxon>
        <taxon>Trichosporonales</taxon>
        <taxon>Trichosporonaceae</taxon>
        <taxon>Vanrija</taxon>
    </lineage>
</organism>
<feature type="region of interest" description="Disordered" evidence="1">
    <location>
        <begin position="169"/>
        <end position="191"/>
    </location>
</feature>
<comment type="caution">
    <text evidence="3">The sequence shown here is derived from an EMBL/GenBank/DDBJ whole genome shotgun (WGS) entry which is preliminary data.</text>
</comment>
<sequence length="235" mass="23901">MLILPLLPLLAATSALAQPSASGTATSPAPWRTPGPHAVPGTRLTFPAEGDYWVANGRRGRVGVGRGVQQRGGTQWIDLAHVDTAREAQRMMLIAAWNVRFGPDVPPAYGGAHTSLGRPSLNPFPGRTLSPPPRGGYYLVWEDTGVDGPNVTVAVSDVFEIRKVGTQPRLPEGWERGFGPEQAAETGGAASSVAATSAAAGGGAATTGGGATSSAEPRAAPLLAVVLAAAALALS</sequence>
<evidence type="ECO:0000256" key="1">
    <source>
        <dbReference type="SAM" id="MobiDB-lite"/>
    </source>
</evidence>
<gene>
    <name evidence="3" type="ORF">Q8F55_006762</name>
</gene>
<dbReference type="EMBL" id="JBBXJM010000005">
    <property type="protein sequence ID" value="KAL1407340.1"/>
    <property type="molecule type" value="Genomic_DNA"/>
</dbReference>
<dbReference type="GeneID" id="95987805"/>
<feature type="chain" id="PRO_5045871468" evidence="2">
    <location>
        <begin position="18"/>
        <end position="235"/>
    </location>
</feature>
<proteinExistence type="predicted"/>
<reference evidence="3 4" key="1">
    <citation type="submission" date="2023-08" db="EMBL/GenBank/DDBJ databases">
        <title>Annotated Genome Sequence of Vanrija albida AlHP1.</title>
        <authorList>
            <person name="Herzog R."/>
        </authorList>
    </citation>
    <scope>NUCLEOTIDE SEQUENCE [LARGE SCALE GENOMIC DNA]</scope>
    <source>
        <strain evidence="3 4">AlHP1</strain>
    </source>
</reference>
<keyword evidence="2" id="KW-0732">Signal</keyword>
<dbReference type="Proteomes" id="UP001565368">
    <property type="component" value="Unassembled WGS sequence"/>
</dbReference>